<organism evidence="3 4">
    <name type="scientific">Chondromyces apiculatus DSM 436</name>
    <dbReference type="NCBI Taxonomy" id="1192034"/>
    <lineage>
        <taxon>Bacteria</taxon>
        <taxon>Pseudomonadati</taxon>
        <taxon>Myxococcota</taxon>
        <taxon>Polyangia</taxon>
        <taxon>Polyangiales</taxon>
        <taxon>Polyangiaceae</taxon>
        <taxon>Chondromyces</taxon>
    </lineage>
</organism>
<dbReference type="PROSITE" id="PS00571">
    <property type="entry name" value="AMIDASES"/>
    <property type="match status" value="1"/>
</dbReference>
<dbReference type="AlphaFoldDB" id="A0A017TI12"/>
<gene>
    <name evidence="3" type="ORF">CAP_6017</name>
</gene>
<dbReference type="STRING" id="1192034.CAP_6017"/>
<dbReference type="PANTHER" id="PTHR11895:SF7">
    <property type="entry name" value="GLUTAMYL-TRNA(GLN) AMIDOTRANSFERASE SUBUNIT A, MITOCHONDRIAL"/>
    <property type="match status" value="1"/>
</dbReference>
<keyword evidence="4" id="KW-1185">Reference proteome</keyword>
<dbReference type="Gene3D" id="3.90.1300.10">
    <property type="entry name" value="Amidase signature (AS) domain"/>
    <property type="match status" value="1"/>
</dbReference>
<keyword evidence="3" id="KW-0378">Hydrolase</keyword>
<dbReference type="InterPro" id="IPR023631">
    <property type="entry name" value="Amidase_dom"/>
</dbReference>
<reference evidence="3 4" key="1">
    <citation type="submission" date="2013-05" db="EMBL/GenBank/DDBJ databases">
        <title>Genome assembly of Chondromyces apiculatus DSM 436.</title>
        <authorList>
            <person name="Sharma G."/>
            <person name="Khatri I."/>
            <person name="Kaur C."/>
            <person name="Mayilraj S."/>
            <person name="Subramanian S."/>
        </authorList>
    </citation>
    <scope>NUCLEOTIDE SEQUENCE [LARGE SCALE GENOMIC DNA]</scope>
    <source>
        <strain evidence="3 4">DSM 436</strain>
    </source>
</reference>
<dbReference type="OrthoDB" id="9811471at2"/>
<sequence>MNHTLWRLSAAEIAALIARGEASALDVVHAHLDRIAAVNPAVNAVTSLLAESARDAAREVDRRRAAGETLGPLAGVPFTVKENIDVEGSATTNGVPALRHAVAPADAPVVERLRKAGAIPIGRTNLPDLSLGFHTRSQLFGDTVNPWDAGSSPGGSSGGEGVALATGMSPLGIGNDAGGSVRIPALFGGVTALKPSYGRFPGDRSVGPRDMSLASQVIPVDGVLARTVADLRLAFGVLAGPDPRDPRVVPAPLEGPPPARPIRVALVADPGGQGVAPSVRAAVESAAAALRDAGYVVEAADVPRLGEVADTYGGLVMTEFHLVSAMLERLLGAYGKQYIAYAMALQKPVDLATYVRLTAVRQGLQRDWAMFLARYPIVLGPVFTEPAVPVAFDVQGLDEHTRMGKAMRLCAATNLVGVPAVAVPTGVVDGLPHGVQVIGSAYREDLCLDAAAAIEARLGRFTPIEPTVV</sequence>
<evidence type="ECO:0000313" key="3">
    <source>
        <dbReference type="EMBL" id="EYF08256.1"/>
    </source>
</evidence>
<dbReference type="Pfam" id="PF01425">
    <property type="entry name" value="Amidase"/>
    <property type="match status" value="1"/>
</dbReference>
<comment type="caution">
    <text evidence="3">The sequence shown here is derived from an EMBL/GenBank/DDBJ whole genome shotgun (WGS) entry which is preliminary data.</text>
</comment>
<dbReference type="InterPro" id="IPR020556">
    <property type="entry name" value="Amidase_CS"/>
</dbReference>
<comment type="similarity">
    <text evidence="1">Belongs to the amidase family.</text>
</comment>
<proteinExistence type="inferred from homology"/>
<name>A0A017TI12_9BACT</name>
<dbReference type="RefSeq" id="WP_044236219.1">
    <property type="nucleotide sequence ID" value="NZ_ASRX01000005.1"/>
</dbReference>
<dbReference type="EMBL" id="ASRX01000005">
    <property type="protein sequence ID" value="EYF08256.1"/>
    <property type="molecule type" value="Genomic_DNA"/>
</dbReference>
<dbReference type="InterPro" id="IPR036928">
    <property type="entry name" value="AS_sf"/>
</dbReference>
<feature type="domain" description="Amidase" evidence="2">
    <location>
        <begin position="26"/>
        <end position="448"/>
    </location>
</feature>
<protein>
    <submittedName>
        <fullName evidence="3">Indoleacetamide hydrolase</fullName>
    </submittedName>
</protein>
<dbReference type="PANTHER" id="PTHR11895">
    <property type="entry name" value="TRANSAMIDASE"/>
    <property type="match status" value="1"/>
</dbReference>
<dbReference type="Proteomes" id="UP000019678">
    <property type="component" value="Unassembled WGS sequence"/>
</dbReference>
<evidence type="ECO:0000256" key="1">
    <source>
        <dbReference type="ARBA" id="ARBA00009199"/>
    </source>
</evidence>
<dbReference type="eggNOG" id="COG0154">
    <property type="taxonomic scope" value="Bacteria"/>
</dbReference>
<dbReference type="InterPro" id="IPR000120">
    <property type="entry name" value="Amidase"/>
</dbReference>
<dbReference type="SUPFAM" id="SSF75304">
    <property type="entry name" value="Amidase signature (AS) enzymes"/>
    <property type="match status" value="1"/>
</dbReference>
<dbReference type="NCBIfam" id="NF005687">
    <property type="entry name" value="PRK07487.1"/>
    <property type="match status" value="1"/>
</dbReference>
<evidence type="ECO:0000259" key="2">
    <source>
        <dbReference type="Pfam" id="PF01425"/>
    </source>
</evidence>
<dbReference type="GO" id="GO:0016787">
    <property type="term" value="F:hydrolase activity"/>
    <property type="evidence" value="ECO:0007669"/>
    <property type="project" value="UniProtKB-KW"/>
</dbReference>
<accession>A0A017TI12</accession>
<evidence type="ECO:0000313" key="4">
    <source>
        <dbReference type="Proteomes" id="UP000019678"/>
    </source>
</evidence>